<evidence type="ECO:0000313" key="2">
    <source>
        <dbReference type="EMBL" id="CAB4808449.1"/>
    </source>
</evidence>
<organism evidence="2">
    <name type="scientific">freshwater metagenome</name>
    <dbReference type="NCBI Taxonomy" id="449393"/>
    <lineage>
        <taxon>unclassified sequences</taxon>
        <taxon>metagenomes</taxon>
        <taxon>ecological metagenomes</taxon>
    </lineage>
</organism>
<gene>
    <name evidence="2" type="ORF">UFOPK2992_01414</name>
</gene>
<reference evidence="2" key="1">
    <citation type="submission" date="2020-05" db="EMBL/GenBank/DDBJ databases">
        <authorList>
            <person name="Chiriac C."/>
            <person name="Salcher M."/>
            <person name="Ghai R."/>
            <person name="Kavagutti S V."/>
        </authorList>
    </citation>
    <scope>NUCLEOTIDE SEQUENCE</scope>
</reference>
<dbReference type="EMBL" id="CAFAAI010000263">
    <property type="protein sequence ID" value="CAB4808449.1"/>
    <property type="molecule type" value="Genomic_DNA"/>
</dbReference>
<accession>A0A6J6YHF3</accession>
<protein>
    <submittedName>
        <fullName evidence="2">Unannotated protein</fullName>
    </submittedName>
</protein>
<dbReference type="AlphaFoldDB" id="A0A6J6YHF3"/>
<name>A0A6J6YHF3_9ZZZZ</name>
<proteinExistence type="predicted"/>
<feature type="region of interest" description="Disordered" evidence="1">
    <location>
        <begin position="1"/>
        <end position="31"/>
    </location>
</feature>
<sequence length="52" mass="5648">MGIEAAQHKEVHAEPHETDGESAERPAGVERLQRIEAAVLQDAADDRAAQNE</sequence>
<evidence type="ECO:0000256" key="1">
    <source>
        <dbReference type="SAM" id="MobiDB-lite"/>
    </source>
</evidence>